<dbReference type="Pfam" id="PF07714">
    <property type="entry name" value="PK_Tyr_Ser-Thr"/>
    <property type="match status" value="1"/>
</dbReference>
<dbReference type="Proteomes" id="UP000287651">
    <property type="component" value="Unassembled WGS sequence"/>
</dbReference>
<organism evidence="6 7">
    <name type="scientific">Ensete ventricosum</name>
    <name type="common">Abyssinian banana</name>
    <name type="synonym">Musa ensete</name>
    <dbReference type="NCBI Taxonomy" id="4639"/>
    <lineage>
        <taxon>Eukaryota</taxon>
        <taxon>Viridiplantae</taxon>
        <taxon>Streptophyta</taxon>
        <taxon>Embryophyta</taxon>
        <taxon>Tracheophyta</taxon>
        <taxon>Spermatophyta</taxon>
        <taxon>Magnoliopsida</taxon>
        <taxon>Liliopsida</taxon>
        <taxon>Zingiberales</taxon>
        <taxon>Musaceae</taxon>
        <taxon>Ensete</taxon>
    </lineage>
</organism>
<keyword evidence="2" id="KW-0808">Transferase</keyword>
<dbReference type="AlphaFoldDB" id="A0A427BBV1"/>
<keyword evidence="5" id="KW-0067">ATP-binding</keyword>
<dbReference type="Gene3D" id="1.10.510.10">
    <property type="entry name" value="Transferase(Phosphotransferase) domain 1"/>
    <property type="match status" value="1"/>
</dbReference>
<keyword evidence="4" id="KW-0418">Kinase</keyword>
<dbReference type="InterPro" id="IPR011009">
    <property type="entry name" value="Kinase-like_dom_sf"/>
</dbReference>
<dbReference type="SUPFAM" id="SSF56112">
    <property type="entry name" value="Protein kinase-like (PK-like)"/>
    <property type="match status" value="1"/>
</dbReference>
<gene>
    <name evidence="6" type="ORF">B296_00000375</name>
</gene>
<evidence type="ECO:0000256" key="5">
    <source>
        <dbReference type="ARBA" id="ARBA00022840"/>
    </source>
</evidence>
<evidence type="ECO:0000313" key="7">
    <source>
        <dbReference type="Proteomes" id="UP000287651"/>
    </source>
</evidence>
<dbReference type="InterPro" id="IPR052101">
    <property type="entry name" value="Plant_StressResp_Kinase"/>
</dbReference>
<name>A0A427BBV1_ENSVE</name>
<sequence>MCFRFFRKSGSRQPSKYEQPSAANLTGIKNLQVSMMSRLQHKNLVELFGYCIEGSLRILAYEYANLGSLHDILHGIR</sequence>
<accession>A0A427BBV1</accession>
<dbReference type="EMBL" id="AMZH03000041">
    <property type="protein sequence ID" value="RRT85918.1"/>
    <property type="molecule type" value="Genomic_DNA"/>
</dbReference>
<keyword evidence="1" id="KW-0597">Phosphoprotein</keyword>
<dbReference type="InterPro" id="IPR001245">
    <property type="entry name" value="Ser-Thr/Tyr_kinase_cat_dom"/>
</dbReference>
<evidence type="ECO:0000256" key="4">
    <source>
        <dbReference type="ARBA" id="ARBA00022777"/>
    </source>
</evidence>
<evidence type="ECO:0000256" key="3">
    <source>
        <dbReference type="ARBA" id="ARBA00022741"/>
    </source>
</evidence>
<evidence type="ECO:0000313" key="6">
    <source>
        <dbReference type="EMBL" id="RRT85918.1"/>
    </source>
</evidence>
<reference evidence="6 7" key="1">
    <citation type="journal article" date="2014" name="Agronomy (Basel)">
        <title>A Draft Genome Sequence for Ensete ventricosum, the Drought-Tolerant Tree Against Hunger.</title>
        <authorList>
            <person name="Harrison J."/>
            <person name="Moore K.A."/>
            <person name="Paszkiewicz K."/>
            <person name="Jones T."/>
            <person name="Grant M."/>
            <person name="Ambacheew D."/>
            <person name="Muzemil S."/>
            <person name="Studholme D.J."/>
        </authorList>
    </citation>
    <scope>NUCLEOTIDE SEQUENCE [LARGE SCALE GENOMIC DNA]</scope>
</reference>
<evidence type="ECO:0000256" key="1">
    <source>
        <dbReference type="ARBA" id="ARBA00022553"/>
    </source>
</evidence>
<protein>
    <submittedName>
        <fullName evidence="6">Uncharacterized protein</fullName>
    </submittedName>
</protein>
<evidence type="ECO:0000256" key="2">
    <source>
        <dbReference type="ARBA" id="ARBA00022679"/>
    </source>
</evidence>
<keyword evidence="3" id="KW-0547">Nucleotide-binding</keyword>
<dbReference type="PANTHER" id="PTHR47983">
    <property type="entry name" value="PTO-INTERACTING PROTEIN 1-LIKE"/>
    <property type="match status" value="1"/>
</dbReference>
<dbReference type="GO" id="GO:0005524">
    <property type="term" value="F:ATP binding"/>
    <property type="evidence" value="ECO:0007669"/>
    <property type="project" value="UniProtKB-KW"/>
</dbReference>
<comment type="caution">
    <text evidence="6">The sequence shown here is derived from an EMBL/GenBank/DDBJ whole genome shotgun (WGS) entry which is preliminary data.</text>
</comment>
<proteinExistence type="predicted"/>
<dbReference type="GO" id="GO:0004672">
    <property type="term" value="F:protein kinase activity"/>
    <property type="evidence" value="ECO:0007669"/>
    <property type="project" value="InterPro"/>
</dbReference>
<dbReference type="PANTHER" id="PTHR47983:SF3">
    <property type="entry name" value="OS05G0135800 PROTEIN"/>
    <property type="match status" value="1"/>
</dbReference>